<feature type="compositionally biased region" description="Basic and acidic residues" evidence="1">
    <location>
        <begin position="1"/>
        <end position="29"/>
    </location>
</feature>
<feature type="compositionally biased region" description="Basic and acidic residues" evidence="1">
    <location>
        <begin position="53"/>
        <end position="67"/>
    </location>
</feature>
<feature type="compositionally biased region" description="Acidic residues" evidence="1">
    <location>
        <begin position="68"/>
        <end position="84"/>
    </location>
</feature>
<dbReference type="Proteomes" id="UP000887561">
    <property type="component" value="Unplaced"/>
</dbReference>
<feature type="compositionally biased region" description="Basic residues" evidence="1">
    <location>
        <begin position="43"/>
        <end position="52"/>
    </location>
</feature>
<dbReference type="WBParaSite" id="scaffold13967_cov151.g17189">
    <property type="protein sequence ID" value="scaffold13967_cov151.g17189"/>
    <property type="gene ID" value="scaffold13967_cov151.g17189"/>
</dbReference>
<proteinExistence type="predicted"/>
<feature type="compositionally biased region" description="Basic residues" evidence="1">
    <location>
        <begin position="95"/>
        <end position="104"/>
    </location>
</feature>
<dbReference type="AlphaFoldDB" id="A0A915LPT3"/>
<accession>A0A915LPT3</accession>
<feature type="region of interest" description="Disordered" evidence="1">
    <location>
        <begin position="1"/>
        <end position="106"/>
    </location>
</feature>
<name>A0A915LPT3_MELJA</name>
<evidence type="ECO:0000313" key="3">
    <source>
        <dbReference type="WBParaSite" id="scaffold13967_cov151.g17189"/>
    </source>
</evidence>
<evidence type="ECO:0000256" key="1">
    <source>
        <dbReference type="SAM" id="MobiDB-lite"/>
    </source>
</evidence>
<feature type="compositionally biased region" description="Polar residues" evidence="1">
    <location>
        <begin position="144"/>
        <end position="153"/>
    </location>
</feature>
<feature type="region of interest" description="Disordered" evidence="1">
    <location>
        <begin position="140"/>
        <end position="164"/>
    </location>
</feature>
<keyword evidence="2" id="KW-1185">Reference proteome</keyword>
<evidence type="ECO:0000313" key="2">
    <source>
        <dbReference type="Proteomes" id="UP000887561"/>
    </source>
</evidence>
<organism evidence="2 3">
    <name type="scientific">Meloidogyne javanica</name>
    <name type="common">Root-knot nematode worm</name>
    <dbReference type="NCBI Taxonomy" id="6303"/>
    <lineage>
        <taxon>Eukaryota</taxon>
        <taxon>Metazoa</taxon>
        <taxon>Ecdysozoa</taxon>
        <taxon>Nematoda</taxon>
        <taxon>Chromadorea</taxon>
        <taxon>Rhabditida</taxon>
        <taxon>Tylenchina</taxon>
        <taxon>Tylenchomorpha</taxon>
        <taxon>Tylenchoidea</taxon>
        <taxon>Meloidogynidae</taxon>
        <taxon>Meloidogyninae</taxon>
        <taxon>Meloidogyne</taxon>
        <taxon>Meloidogyne incognita group</taxon>
    </lineage>
</organism>
<sequence>MGDEYFEVKEENNEKNSQDLIKNMDRMEVNDAEETPSTTTKAKMSKKKRDREKKKILESKNLGKESVDESLDIEMKDVEEEESNLETPSTTTKAKMSKKKRDREKKKNLELKILEKESADGSFDTKMKDIEEEVHPKIIEENISMGSDETTVTEAVKGEVERPKIGEQKTAENLEEAIADVIKTVELWWVYKERTLISLEKQAIKRP</sequence>
<protein>
    <submittedName>
        <fullName evidence="3">Uncharacterized protein</fullName>
    </submittedName>
</protein>
<reference evidence="3" key="1">
    <citation type="submission" date="2022-11" db="UniProtKB">
        <authorList>
            <consortium name="WormBaseParasite"/>
        </authorList>
    </citation>
    <scope>IDENTIFICATION</scope>
</reference>